<dbReference type="InterPro" id="IPR032675">
    <property type="entry name" value="LRR_dom_sf"/>
</dbReference>
<evidence type="ECO:0000256" key="8">
    <source>
        <dbReference type="ARBA" id="ARBA00022989"/>
    </source>
</evidence>
<dbReference type="OrthoDB" id="1394818at2759"/>
<dbReference type="SUPFAM" id="SSF52058">
    <property type="entry name" value="L domain-like"/>
    <property type="match status" value="2"/>
</dbReference>
<dbReference type="SUPFAM" id="SSF52047">
    <property type="entry name" value="RNI-like"/>
    <property type="match status" value="1"/>
</dbReference>
<dbReference type="GO" id="GO:0005886">
    <property type="term" value="C:plasma membrane"/>
    <property type="evidence" value="ECO:0007669"/>
    <property type="project" value="UniProtKB-SubCell"/>
</dbReference>
<dbReference type="EMBL" id="QJKJ01002093">
    <property type="protein sequence ID" value="RDY04377.1"/>
    <property type="molecule type" value="Genomic_DNA"/>
</dbReference>
<evidence type="ECO:0000256" key="13">
    <source>
        <dbReference type="SAM" id="Phobius"/>
    </source>
</evidence>
<evidence type="ECO:0000256" key="3">
    <source>
        <dbReference type="ARBA" id="ARBA00022475"/>
    </source>
</evidence>
<keyword evidence="11" id="KW-0325">Glycoprotein</keyword>
<gene>
    <name evidence="16" type="primary">RLP12</name>
    <name evidence="16" type="ORF">CR513_11921</name>
</gene>
<dbReference type="Pfam" id="PF13855">
    <property type="entry name" value="LRR_8"/>
    <property type="match status" value="2"/>
</dbReference>
<dbReference type="SMART" id="SM00369">
    <property type="entry name" value="LRR_TYP"/>
    <property type="match status" value="9"/>
</dbReference>
<dbReference type="FunFam" id="3.80.10.10:FF:001678">
    <property type="entry name" value="Calmodulin-binding receptor kinase CaMRLK"/>
    <property type="match status" value="1"/>
</dbReference>
<dbReference type="InterPro" id="IPR046956">
    <property type="entry name" value="RLP23-like"/>
</dbReference>
<evidence type="ECO:0000256" key="9">
    <source>
        <dbReference type="ARBA" id="ARBA00023136"/>
    </source>
</evidence>
<keyword evidence="6 14" id="KW-0732">Signal</keyword>
<feature type="region of interest" description="Disordered" evidence="12">
    <location>
        <begin position="1020"/>
        <end position="1039"/>
    </location>
</feature>
<dbReference type="FunFam" id="3.80.10.10:FF:000041">
    <property type="entry name" value="LRR receptor-like serine/threonine-protein kinase ERECTA"/>
    <property type="match status" value="1"/>
</dbReference>
<dbReference type="InterPro" id="IPR001611">
    <property type="entry name" value="Leu-rich_rpt"/>
</dbReference>
<dbReference type="STRING" id="157652.A0A371HNP0"/>
<keyword evidence="10" id="KW-0675">Receptor</keyword>
<dbReference type="Gene3D" id="3.80.10.10">
    <property type="entry name" value="Ribonuclease Inhibitor"/>
    <property type="match status" value="6"/>
</dbReference>
<comment type="caution">
    <text evidence="16">The sequence shown here is derived from an EMBL/GenBank/DDBJ whole genome shotgun (WGS) entry which is preliminary data.</text>
</comment>
<evidence type="ECO:0000256" key="1">
    <source>
        <dbReference type="ARBA" id="ARBA00004251"/>
    </source>
</evidence>
<protein>
    <submittedName>
        <fullName evidence="16">Receptor-like protein 12</fullName>
    </submittedName>
</protein>
<dbReference type="PANTHER" id="PTHR48061:SF2">
    <property type="entry name" value="RECEPTOR LIKE PROTEIN 30-LIKE"/>
    <property type="match status" value="1"/>
</dbReference>
<keyword evidence="8 13" id="KW-1133">Transmembrane helix</keyword>
<dbReference type="PROSITE" id="PS51450">
    <property type="entry name" value="LRR"/>
    <property type="match status" value="1"/>
</dbReference>
<feature type="domain" description="Leucine-rich repeat-containing N-terminal plant-type" evidence="15">
    <location>
        <begin position="32"/>
        <end position="71"/>
    </location>
</feature>
<evidence type="ECO:0000256" key="12">
    <source>
        <dbReference type="SAM" id="MobiDB-lite"/>
    </source>
</evidence>
<feature type="transmembrane region" description="Helical" evidence="13">
    <location>
        <begin position="1046"/>
        <end position="1069"/>
    </location>
</feature>
<dbReference type="Pfam" id="PF00560">
    <property type="entry name" value="LRR_1"/>
    <property type="match status" value="12"/>
</dbReference>
<evidence type="ECO:0000256" key="6">
    <source>
        <dbReference type="ARBA" id="ARBA00022729"/>
    </source>
</evidence>
<reference evidence="16" key="1">
    <citation type="submission" date="2018-05" db="EMBL/GenBank/DDBJ databases">
        <title>Draft genome of Mucuna pruriens seed.</title>
        <authorList>
            <person name="Nnadi N.E."/>
            <person name="Vos R."/>
            <person name="Hasami M.H."/>
            <person name="Devisetty U.K."/>
            <person name="Aguiy J.C."/>
        </authorList>
    </citation>
    <scope>NUCLEOTIDE SEQUENCE [LARGE SCALE GENOMIC DNA]</scope>
    <source>
        <strain evidence="16">JCA_2017</strain>
    </source>
</reference>
<dbReference type="FunFam" id="3.80.10.10:FF:000129">
    <property type="entry name" value="Leucine-rich repeat receptor-like kinase"/>
    <property type="match status" value="1"/>
</dbReference>
<keyword evidence="5 13" id="KW-0812">Transmembrane</keyword>
<evidence type="ECO:0000313" key="17">
    <source>
        <dbReference type="Proteomes" id="UP000257109"/>
    </source>
</evidence>
<keyword evidence="17" id="KW-1185">Reference proteome</keyword>
<feature type="non-terminal residue" evidence="16">
    <location>
        <position position="1"/>
    </location>
</feature>
<comment type="subcellular location">
    <subcellularLocation>
        <location evidence="1">Cell membrane</location>
        <topology evidence="1">Single-pass type I membrane protein</topology>
    </subcellularLocation>
</comment>
<dbReference type="InterPro" id="IPR003591">
    <property type="entry name" value="Leu-rich_rpt_typical-subtyp"/>
</dbReference>
<evidence type="ECO:0000256" key="2">
    <source>
        <dbReference type="ARBA" id="ARBA00009592"/>
    </source>
</evidence>
<evidence type="ECO:0000313" key="16">
    <source>
        <dbReference type="EMBL" id="RDY04377.1"/>
    </source>
</evidence>
<evidence type="ECO:0000256" key="7">
    <source>
        <dbReference type="ARBA" id="ARBA00022737"/>
    </source>
</evidence>
<comment type="similarity">
    <text evidence="2">Belongs to the RLP family.</text>
</comment>
<dbReference type="InterPro" id="IPR013210">
    <property type="entry name" value="LRR_N_plant-typ"/>
</dbReference>
<keyword evidence="4" id="KW-0433">Leucine-rich repeat</keyword>
<dbReference type="AlphaFoldDB" id="A0A371HNP0"/>
<accession>A0A371HNP0</accession>
<dbReference type="Proteomes" id="UP000257109">
    <property type="component" value="Unassembled WGS sequence"/>
</dbReference>
<evidence type="ECO:0000256" key="14">
    <source>
        <dbReference type="SAM" id="SignalP"/>
    </source>
</evidence>
<sequence>MSITLWLFLILFCLINLSTNIILVTGHCLGHQQSLLLQLRNNLLFNPTKSKKLIHWNKSDDCCEWNGVACNKGHVIALDLSQESISGGIENLSSLFNLQYLQSLNLAYNEFHSRIPPEFQKLRNLRHLNLSNAGFEGQIPIEVSHLTKLVTFDLSSTVTSQHALKLEVPNIAMLVQNFTEIKELHLDGIAISAKGKVWSHALSSLTNLQVLSMSSCNLSGPFDSSLAKLQSLSILQLDQNNIKSPVPESFGNFSNLTTLQLSGCGLSGIFPTNIFQIPSLKVLDVSDNPSLHGSLPNFLNQGSLYSFNLSHTNFSGPLPESIQNLKQLSKLDLSSCLFRGTLPHSMSNLTQLVHLDLSFNNFTGPIPSFNRSKALTVLSLNHNKFMGTIPSTHFEGLINLMSIDLGDNSFNGRVPSSLFTLQYLQHLMLYYNKFDGVLDEFPNASLSLLEMLDLSGNNFEGTIPMSIFQLKRLRLLELSKNKFNGTIQLGMIGRLQNLSSLDIGHNNLLVDASIADDHVASSFPSLKTLWLASCNLRAFPDFLRNKSSLLYLDLSSNQIEGTIPNWIWKFNYMVVLNISYNFLTDFEGPFQNLSSNLFKLDLHSNHLQGPAPTFLKNAIYLDYSSNRFSSINLVDIGSHIPFLYFLSLSNNSFHGRIHESFCNISDLRALDLSYNRFNGQIPMCLTRRSSTLRLLNLGGNVLNGYISDTFSPSCSLRFLDLSGNLLRGTIPKSLANCQNLQVLNLGNNHLIDRFPCFLKSISFLRVMILRSNKLHGNIGCSNNTGYWETLQIVDLASNNFNGTLPASLLLSWRTLMLDEDKGEQFGHLFFNLYDDFNPVNFRTAIVDLNSELKVKLAEVIASEPPIIIDHIISHIFEEGVGLRGYEDSVTIVNKGRQLNLVKILIAFTSLDFSANQFEGPIPKELMSLTALHALNLSQNDFSGSIPSSLSNLKHLESLDLSNNSLSGEIPIELARLSFLEVMNLSYNHLVGRIPTGTQIQTFEADSFIGNEGLCGPPLTQNCDGEGGLSPPASETPDSHAGGSIEWNFLSVELGFTFGFGVFMFPLIFWKRWRIWYSKHVDDILCKVIPQLDFVYVHRGGQQYRIMRWKPY</sequence>
<evidence type="ECO:0000256" key="11">
    <source>
        <dbReference type="ARBA" id="ARBA00023180"/>
    </source>
</evidence>
<name>A0A371HNP0_MUCPR</name>
<proteinExistence type="inferred from homology"/>
<feature type="signal peptide" evidence="14">
    <location>
        <begin position="1"/>
        <end position="20"/>
    </location>
</feature>
<evidence type="ECO:0000259" key="15">
    <source>
        <dbReference type="Pfam" id="PF08263"/>
    </source>
</evidence>
<dbReference type="Pfam" id="PF08263">
    <property type="entry name" value="LRRNT_2"/>
    <property type="match status" value="1"/>
</dbReference>
<keyword evidence="3" id="KW-1003">Cell membrane</keyword>
<keyword evidence="9 13" id="KW-0472">Membrane</keyword>
<dbReference type="PRINTS" id="PR00019">
    <property type="entry name" value="LEURICHRPT"/>
</dbReference>
<feature type="chain" id="PRO_5016761729" evidence="14">
    <location>
        <begin position="21"/>
        <end position="1111"/>
    </location>
</feature>
<keyword evidence="7" id="KW-0677">Repeat</keyword>
<dbReference type="PANTHER" id="PTHR48061">
    <property type="entry name" value="LEUCINE-RICH REPEAT RECEPTOR PROTEIN KINASE EMS1-LIKE-RELATED"/>
    <property type="match status" value="1"/>
</dbReference>
<evidence type="ECO:0000256" key="4">
    <source>
        <dbReference type="ARBA" id="ARBA00022614"/>
    </source>
</evidence>
<evidence type="ECO:0000256" key="10">
    <source>
        <dbReference type="ARBA" id="ARBA00023170"/>
    </source>
</evidence>
<evidence type="ECO:0000256" key="5">
    <source>
        <dbReference type="ARBA" id="ARBA00022692"/>
    </source>
</evidence>
<dbReference type="FunFam" id="3.80.10.10:FF:000213">
    <property type="entry name" value="Tyrosine-sulfated glycopeptide receptor 1"/>
    <property type="match status" value="1"/>
</dbReference>
<organism evidence="16 17">
    <name type="scientific">Mucuna pruriens</name>
    <name type="common">Velvet bean</name>
    <name type="synonym">Dolichos pruriens</name>
    <dbReference type="NCBI Taxonomy" id="157652"/>
    <lineage>
        <taxon>Eukaryota</taxon>
        <taxon>Viridiplantae</taxon>
        <taxon>Streptophyta</taxon>
        <taxon>Embryophyta</taxon>
        <taxon>Tracheophyta</taxon>
        <taxon>Spermatophyta</taxon>
        <taxon>Magnoliopsida</taxon>
        <taxon>eudicotyledons</taxon>
        <taxon>Gunneridae</taxon>
        <taxon>Pentapetalae</taxon>
        <taxon>rosids</taxon>
        <taxon>fabids</taxon>
        <taxon>Fabales</taxon>
        <taxon>Fabaceae</taxon>
        <taxon>Papilionoideae</taxon>
        <taxon>50 kb inversion clade</taxon>
        <taxon>NPAAA clade</taxon>
        <taxon>indigoferoid/millettioid clade</taxon>
        <taxon>Phaseoleae</taxon>
        <taxon>Mucuna</taxon>
    </lineage>
</organism>